<dbReference type="Pfam" id="PF01546">
    <property type="entry name" value="Peptidase_M20"/>
    <property type="match status" value="1"/>
</dbReference>
<dbReference type="SUPFAM" id="SSF55031">
    <property type="entry name" value="Bacterial exopeptidase dimerisation domain"/>
    <property type="match status" value="1"/>
</dbReference>
<name>A0A087GEJ1_ARAAL</name>
<dbReference type="SUPFAM" id="SSF53187">
    <property type="entry name" value="Zn-dependent exopeptidases"/>
    <property type="match status" value="1"/>
</dbReference>
<keyword evidence="5" id="KW-0479">Metal-binding</keyword>
<feature type="binding site" evidence="5">
    <location>
        <position position="401"/>
    </location>
    <ligand>
        <name>Mn(2+)</name>
        <dbReference type="ChEBI" id="CHEBI:29035"/>
        <label>2</label>
    </ligand>
</feature>
<dbReference type="PIRSF" id="PIRSF005962">
    <property type="entry name" value="Pept_M20D_amidohydro"/>
    <property type="match status" value="1"/>
</dbReference>
<feature type="chain" id="PRO_5001822022" description="Peptidase M20 dimerisation domain-containing protein" evidence="6">
    <location>
        <begin position="26"/>
        <end position="443"/>
    </location>
</feature>
<evidence type="ECO:0000256" key="5">
    <source>
        <dbReference type="PIRSR" id="PIRSR005962-1"/>
    </source>
</evidence>
<evidence type="ECO:0000256" key="1">
    <source>
        <dbReference type="ARBA" id="ARBA00006153"/>
    </source>
</evidence>
<evidence type="ECO:0000256" key="3">
    <source>
        <dbReference type="ARBA" id="ARBA00022801"/>
    </source>
</evidence>
<keyword evidence="3" id="KW-0378">Hydrolase</keyword>
<dbReference type="AlphaFoldDB" id="A0A087GEJ1"/>
<dbReference type="Gene3D" id="3.30.70.360">
    <property type="match status" value="1"/>
</dbReference>
<feature type="domain" description="Peptidase M20 dimerisation" evidence="7">
    <location>
        <begin position="218"/>
        <end position="316"/>
    </location>
</feature>
<dbReference type="MEROPS" id="M20.014"/>
<evidence type="ECO:0000256" key="6">
    <source>
        <dbReference type="SAM" id="SignalP"/>
    </source>
</evidence>
<feature type="binding site" evidence="5">
    <location>
        <position position="140"/>
    </location>
    <ligand>
        <name>Mn(2+)</name>
        <dbReference type="ChEBI" id="CHEBI:29035"/>
        <label>2</label>
    </ligand>
</feature>
<gene>
    <name evidence="8" type="ordered locus">AALP_Aa8g497500</name>
</gene>
<accession>A0A087GEJ1</accession>
<dbReference type="EMBL" id="CM002876">
    <property type="protein sequence ID" value="KFK28293.1"/>
    <property type="molecule type" value="Genomic_DNA"/>
</dbReference>
<dbReference type="Gene3D" id="3.40.630.10">
    <property type="entry name" value="Zn peptidases"/>
    <property type="match status" value="1"/>
</dbReference>
<sequence>MSYRKLISFVLILYLLNSCLLSCSSSLTSDGLSQIPKKILTLAKKHEFFHWLVGIRRNIHEHPELGYEEVETSKVVRAELDKMGVSYDHPVAVTGVIGSVGTGQAPFVALRADMDALPMQEMVEWEHASKIPGKMHACGHDAHTTMLLGATKLLKEYEKELKGTVILVFQPAEEGRAGAKKIVEAGVLKKASAIFGIHVANVLGLGKMSSRPGQLMAGSGRFEAKIIGRGGHAALPQFAIDPVVAASSVVLSLQHIVSREADPLDSQVVTVAKFEGSDAFNVIPDYVTIAGTFRALSPQSFKQLKERIEQVITSQASVHMCNATVDFLEENYPPFPPTENDEALHEFYKNVVVDMVGTENYLETLPVMVSEDFAFYKEEMPGHFSFVGMQDESHLPMASPHSPYFEVNEESLPYGASLLASMATRYLLESSSLPNKSSENDEL</sequence>
<evidence type="ECO:0000313" key="9">
    <source>
        <dbReference type="Proteomes" id="UP000029120"/>
    </source>
</evidence>
<dbReference type="Gramene" id="KFK28293">
    <property type="protein sequence ID" value="KFK28293"/>
    <property type="gene ID" value="AALP_AA8G497500"/>
</dbReference>
<keyword evidence="9" id="KW-1185">Reference proteome</keyword>
<dbReference type="InterPro" id="IPR036264">
    <property type="entry name" value="Bact_exopeptidase_dim_dom"/>
</dbReference>
<dbReference type="PANTHER" id="PTHR11014:SF171">
    <property type="entry name" value="IAA-AMINO ACID HYDROLASE ILR1-LIKE 4-RELATED"/>
    <property type="match status" value="1"/>
</dbReference>
<keyword evidence="4 5" id="KW-0464">Manganese</keyword>
<dbReference type="InterPro" id="IPR011650">
    <property type="entry name" value="Peptidase_M20_dimer"/>
</dbReference>
<dbReference type="FunFam" id="3.30.70.360:FF:000001">
    <property type="entry name" value="N-acetyldiaminopimelate deacetylase"/>
    <property type="match status" value="1"/>
</dbReference>
<feature type="binding site" evidence="5">
    <location>
        <position position="198"/>
    </location>
    <ligand>
        <name>Mn(2+)</name>
        <dbReference type="ChEBI" id="CHEBI:29035"/>
        <label>2</label>
    </ligand>
</feature>
<dbReference type="OMA" id="EFIWHAG"/>
<comment type="cofactor">
    <cofactor evidence="5">
        <name>Mn(2+)</name>
        <dbReference type="ChEBI" id="CHEBI:29035"/>
    </cofactor>
    <text evidence="5">The Mn(2+) ion enhances activity.</text>
</comment>
<dbReference type="NCBIfam" id="TIGR01891">
    <property type="entry name" value="amidohydrolases"/>
    <property type="match status" value="1"/>
</dbReference>
<evidence type="ECO:0000256" key="4">
    <source>
        <dbReference type="ARBA" id="ARBA00023211"/>
    </source>
</evidence>
<dbReference type="eggNOG" id="ENOG502QQEM">
    <property type="taxonomic scope" value="Eukaryota"/>
</dbReference>
<dbReference type="InterPro" id="IPR044757">
    <property type="entry name" value="ILR1-like_Hyd"/>
</dbReference>
<dbReference type="GO" id="GO:0010179">
    <property type="term" value="F:IAA-Ala conjugate hydrolase activity"/>
    <property type="evidence" value="ECO:0007669"/>
    <property type="project" value="TreeGrafter"/>
</dbReference>
<dbReference type="GO" id="GO:0009850">
    <property type="term" value="P:auxin metabolic process"/>
    <property type="evidence" value="ECO:0007669"/>
    <property type="project" value="InterPro"/>
</dbReference>
<dbReference type="Proteomes" id="UP000029120">
    <property type="component" value="Chromosome 8"/>
</dbReference>
<comment type="similarity">
    <text evidence="1">Belongs to the peptidase M20 family.</text>
</comment>
<organism evidence="8 9">
    <name type="scientific">Arabis alpina</name>
    <name type="common">Alpine rock-cress</name>
    <dbReference type="NCBI Taxonomy" id="50452"/>
    <lineage>
        <taxon>Eukaryota</taxon>
        <taxon>Viridiplantae</taxon>
        <taxon>Streptophyta</taxon>
        <taxon>Embryophyta</taxon>
        <taxon>Tracheophyta</taxon>
        <taxon>Spermatophyta</taxon>
        <taxon>Magnoliopsida</taxon>
        <taxon>eudicotyledons</taxon>
        <taxon>Gunneridae</taxon>
        <taxon>Pentapetalae</taxon>
        <taxon>rosids</taxon>
        <taxon>malvids</taxon>
        <taxon>Brassicales</taxon>
        <taxon>Brassicaceae</taxon>
        <taxon>Arabideae</taxon>
        <taxon>Arabis</taxon>
    </lineage>
</organism>
<dbReference type="CDD" id="cd08017">
    <property type="entry name" value="M20_IAA_Hyd"/>
    <property type="match status" value="1"/>
</dbReference>
<reference evidence="9" key="1">
    <citation type="journal article" date="2015" name="Nat. Plants">
        <title>Genome expansion of Arabis alpina linked with retrotransposition and reduced symmetric DNA methylation.</title>
        <authorList>
            <person name="Willing E.M."/>
            <person name="Rawat V."/>
            <person name="Mandakova T."/>
            <person name="Maumus F."/>
            <person name="James G.V."/>
            <person name="Nordstroem K.J."/>
            <person name="Becker C."/>
            <person name="Warthmann N."/>
            <person name="Chica C."/>
            <person name="Szarzynska B."/>
            <person name="Zytnicki M."/>
            <person name="Albani M.C."/>
            <person name="Kiefer C."/>
            <person name="Bergonzi S."/>
            <person name="Castaings L."/>
            <person name="Mateos J.L."/>
            <person name="Berns M.C."/>
            <person name="Bujdoso N."/>
            <person name="Piofczyk T."/>
            <person name="de Lorenzo L."/>
            <person name="Barrero-Sicilia C."/>
            <person name="Mateos I."/>
            <person name="Piednoel M."/>
            <person name="Hagmann J."/>
            <person name="Chen-Min-Tao R."/>
            <person name="Iglesias-Fernandez R."/>
            <person name="Schuster S.C."/>
            <person name="Alonso-Blanco C."/>
            <person name="Roudier F."/>
            <person name="Carbonero P."/>
            <person name="Paz-Ares J."/>
            <person name="Davis S.J."/>
            <person name="Pecinka A."/>
            <person name="Quesneville H."/>
            <person name="Colot V."/>
            <person name="Lysak M.A."/>
            <person name="Weigel D."/>
            <person name="Coupland G."/>
            <person name="Schneeberger K."/>
        </authorList>
    </citation>
    <scope>NUCLEOTIDE SEQUENCE [LARGE SCALE GENOMIC DNA]</scope>
    <source>
        <strain evidence="9">cv. Pajares</strain>
    </source>
</reference>
<proteinExistence type="inferred from homology"/>
<dbReference type="Pfam" id="PF07687">
    <property type="entry name" value="M20_dimer"/>
    <property type="match status" value="1"/>
</dbReference>
<dbReference type="InterPro" id="IPR017439">
    <property type="entry name" value="Amidohydrolase"/>
</dbReference>
<dbReference type="OrthoDB" id="6119954at2759"/>
<dbReference type="InterPro" id="IPR002933">
    <property type="entry name" value="Peptidase_M20"/>
</dbReference>
<dbReference type="GO" id="GO:0010112">
    <property type="term" value="P:regulation of systemic acquired resistance"/>
    <property type="evidence" value="ECO:0007669"/>
    <property type="project" value="EnsemblPlants"/>
</dbReference>
<feature type="binding site" evidence="5">
    <location>
        <position position="138"/>
    </location>
    <ligand>
        <name>Mn(2+)</name>
        <dbReference type="ChEBI" id="CHEBI:29035"/>
        <label>2</label>
    </ligand>
</feature>
<evidence type="ECO:0000259" key="7">
    <source>
        <dbReference type="Pfam" id="PF07687"/>
    </source>
</evidence>
<evidence type="ECO:0000256" key="2">
    <source>
        <dbReference type="ARBA" id="ARBA00022729"/>
    </source>
</evidence>
<feature type="signal peptide" evidence="6">
    <location>
        <begin position="1"/>
        <end position="25"/>
    </location>
</feature>
<dbReference type="PANTHER" id="PTHR11014">
    <property type="entry name" value="PEPTIDASE M20 FAMILY MEMBER"/>
    <property type="match status" value="1"/>
</dbReference>
<feature type="binding site" evidence="5">
    <location>
        <position position="174"/>
    </location>
    <ligand>
        <name>Mn(2+)</name>
        <dbReference type="ChEBI" id="CHEBI:29035"/>
        <label>2</label>
    </ligand>
</feature>
<dbReference type="GO" id="GO:0005783">
    <property type="term" value="C:endoplasmic reticulum"/>
    <property type="evidence" value="ECO:0007669"/>
    <property type="project" value="TreeGrafter"/>
</dbReference>
<dbReference type="GO" id="GO:0046872">
    <property type="term" value="F:metal ion binding"/>
    <property type="evidence" value="ECO:0007669"/>
    <property type="project" value="UniProtKB-KW"/>
</dbReference>
<keyword evidence="2 6" id="KW-0732">Signal</keyword>
<evidence type="ECO:0000313" key="8">
    <source>
        <dbReference type="EMBL" id="KFK28293.1"/>
    </source>
</evidence>
<protein>
    <recommendedName>
        <fullName evidence="7">Peptidase M20 dimerisation domain-containing protein</fullName>
    </recommendedName>
</protein>